<evidence type="ECO:0000313" key="2">
    <source>
        <dbReference type="Proteomes" id="UP000675047"/>
    </source>
</evidence>
<gene>
    <name evidence="1" type="ORF">J3495_17420</name>
</gene>
<protein>
    <submittedName>
        <fullName evidence="1">Uncharacterized protein</fullName>
    </submittedName>
</protein>
<reference evidence="1 2" key="1">
    <citation type="submission" date="2021-03" db="EMBL/GenBank/DDBJ databases">
        <title>Flavobacterium Flabelliformis Sp. Nov. And Flavobacterium Geliluteum Sp. Nov., Two Novel Multidrug Resistant Psychrophilic Species Isolated From Antarctica.</title>
        <authorList>
            <person name="Kralova S."/>
            <person name="Busse H.J."/>
            <person name="Bezdicek M."/>
            <person name="Nykrynova M."/>
            <person name="Kroupova E."/>
            <person name="Krsek D."/>
            <person name="Sedlacek I."/>
        </authorList>
    </citation>
    <scope>NUCLEOTIDE SEQUENCE [LARGE SCALE GENOMIC DNA]</scope>
    <source>
        <strain evidence="1 2">P7388</strain>
    </source>
</reference>
<accession>A0A941AY25</accession>
<dbReference type="RefSeq" id="WP_210667994.1">
    <property type="nucleotide sequence ID" value="NZ_JAGFBV010000038.1"/>
</dbReference>
<keyword evidence="2" id="KW-1185">Reference proteome</keyword>
<sequence>MKLKQTDKKTYLENLERINYFEYNDKREIEGFTKVIINSFFKPLVEENIQLLINPFTFKFDNRIYLIDFVVEKFILDKIGIQNKYGMEINENAELNDFFKFIAKLGLNVLISKLKYVDKDENEFKIDLEVNKRNYNLCQNYEHEKYDYYIIYQFVNILNNELTKIKSKERIYFINNYPFTIIFLNLEIYNYLKELEPKELRPVEPQEWEYIN</sequence>
<comment type="caution">
    <text evidence="1">The sequence shown here is derived from an EMBL/GenBank/DDBJ whole genome shotgun (WGS) entry which is preliminary data.</text>
</comment>
<dbReference type="Proteomes" id="UP000675047">
    <property type="component" value="Unassembled WGS sequence"/>
</dbReference>
<evidence type="ECO:0000313" key="1">
    <source>
        <dbReference type="EMBL" id="MBP4139855.1"/>
    </source>
</evidence>
<name>A0A941AY25_9FLAO</name>
<organism evidence="1 2">
    <name type="scientific">Flavobacterium geliluteum</name>
    <dbReference type="NCBI Taxonomy" id="2816120"/>
    <lineage>
        <taxon>Bacteria</taxon>
        <taxon>Pseudomonadati</taxon>
        <taxon>Bacteroidota</taxon>
        <taxon>Flavobacteriia</taxon>
        <taxon>Flavobacteriales</taxon>
        <taxon>Flavobacteriaceae</taxon>
        <taxon>Flavobacterium</taxon>
    </lineage>
</organism>
<proteinExistence type="predicted"/>
<dbReference type="AlphaFoldDB" id="A0A941AY25"/>
<dbReference type="EMBL" id="JAGFBV010000038">
    <property type="protein sequence ID" value="MBP4139855.1"/>
    <property type="molecule type" value="Genomic_DNA"/>
</dbReference>